<evidence type="ECO:0008006" key="4">
    <source>
        <dbReference type="Google" id="ProtNLM"/>
    </source>
</evidence>
<evidence type="ECO:0000313" key="2">
    <source>
        <dbReference type="EMBL" id="KXK65182.1"/>
    </source>
</evidence>
<keyword evidence="1" id="KW-0732">Signal</keyword>
<feature type="chain" id="PRO_5039581695" description="Cyclic lactone autoinducer peptide" evidence="1">
    <location>
        <begin position="23"/>
        <end position="39"/>
    </location>
</feature>
<organism evidence="2 3">
    <name type="scientific">Christensenella minuta</name>
    <dbReference type="NCBI Taxonomy" id="626937"/>
    <lineage>
        <taxon>Bacteria</taxon>
        <taxon>Bacillati</taxon>
        <taxon>Bacillota</taxon>
        <taxon>Clostridia</taxon>
        <taxon>Christensenellales</taxon>
        <taxon>Christensenellaceae</taxon>
        <taxon>Christensenella</taxon>
    </lineage>
</organism>
<sequence>MKVKKMFYAVMVLVSAFFLVNAGMSETEALEIIPDYKKV</sequence>
<feature type="signal peptide" evidence="1">
    <location>
        <begin position="1"/>
        <end position="22"/>
    </location>
</feature>
<protein>
    <recommendedName>
        <fullName evidence="4">Cyclic lactone autoinducer peptide</fullName>
    </recommendedName>
</protein>
<reference evidence="2 3" key="1">
    <citation type="submission" date="2016-02" db="EMBL/GenBank/DDBJ databases">
        <authorList>
            <person name="Wen L."/>
            <person name="He K."/>
            <person name="Yang H."/>
        </authorList>
    </citation>
    <scope>NUCLEOTIDE SEQUENCE [LARGE SCALE GENOMIC DNA]</scope>
    <source>
        <strain evidence="2 3">DSM 22607</strain>
    </source>
</reference>
<name>A0A136Q3E8_9FIRM</name>
<proteinExistence type="predicted"/>
<accession>A0A136Q3E8</accession>
<comment type="caution">
    <text evidence="2">The sequence shown here is derived from an EMBL/GenBank/DDBJ whole genome shotgun (WGS) entry which is preliminary data.</text>
</comment>
<gene>
    <name evidence="2" type="ORF">HMPREF3293_02440</name>
</gene>
<dbReference type="EMBL" id="LSZW01000063">
    <property type="protein sequence ID" value="KXK65182.1"/>
    <property type="molecule type" value="Genomic_DNA"/>
</dbReference>
<evidence type="ECO:0000256" key="1">
    <source>
        <dbReference type="SAM" id="SignalP"/>
    </source>
</evidence>
<keyword evidence="3" id="KW-1185">Reference proteome</keyword>
<dbReference type="AlphaFoldDB" id="A0A136Q3E8"/>
<dbReference type="Proteomes" id="UP000070366">
    <property type="component" value="Unassembled WGS sequence"/>
</dbReference>
<dbReference type="STRING" id="626937.HMPREF3293_02440"/>
<evidence type="ECO:0000313" key="3">
    <source>
        <dbReference type="Proteomes" id="UP000070366"/>
    </source>
</evidence>